<dbReference type="GO" id="GO:0003995">
    <property type="term" value="F:acyl-CoA dehydrogenase activity"/>
    <property type="evidence" value="ECO:0007669"/>
    <property type="project" value="InterPro"/>
</dbReference>
<dbReference type="PROSITE" id="PS00072">
    <property type="entry name" value="ACYL_COA_DH_1"/>
    <property type="match status" value="1"/>
</dbReference>
<dbReference type="InterPro" id="IPR037069">
    <property type="entry name" value="AcylCoA_DH/ox_N_sf"/>
</dbReference>
<dbReference type="InterPro" id="IPR009075">
    <property type="entry name" value="AcylCo_DH/oxidase_C"/>
</dbReference>
<dbReference type="SUPFAM" id="SSF47203">
    <property type="entry name" value="Acyl-CoA dehydrogenase C-terminal domain-like"/>
    <property type="match status" value="1"/>
</dbReference>
<dbReference type="Gene3D" id="1.20.140.10">
    <property type="entry name" value="Butyryl-CoA Dehydrogenase, subunit A, domain 3"/>
    <property type="match status" value="1"/>
</dbReference>
<sequence length="443" mass="48685">MSRSSNFSPWYHGSTVPYAEPAWSRGCPSPYLKDSHRKLRDVMRAWVEENVIPYASKWEEEENLPKDIYQKAAKAGILMPMAAGKSIPREWAGKYPIIGNVKPEEWDGFHDFIIHDELNRVGGIGVPNGLIGGVTLVMPAILKNASKKLRERISREVFSGQKRLCLAITEPDAGSDVAALATEAVLTSDGKHYKVNGQKKWITSGMYADNFFTLTKTSTDGMTMLLIPKSQGVSVRHMKMSGSSSAGTAFVDFDDVLVPVENVIGEVGNGFKCIVSNFNHERLFISFQSVRGARVCLEDAISYASSRETFGKKLIDHPVIRFKLAHMARETEALQSWIETLIFQLDSLSAVDAELLLAGQIAQVKAHSGIVLQNVVRDAIQILGGIGLTRGGRGERVERIWRDVKAISVPGGSEEIMLDLSVRRALKAASVLKSNSQGSKAKL</sequence>
<proteinExistence type="inferred from homology"/>
<gene>
    <name evidence="10" type="ORF">IFR04_001088</name>
</gene>
<keyword evidence="11" id="KW-1185">Reference proteome</keyword>
<dbReference type="Pfam" id="PF02770">
    <property type="entry name" value="Acyl-CoA_dh_M"/>
    <property type="match status" value="1"/>
</dbReference>
<dbReference type="InterPro" id="IPR050741">
    <property type="entry name" value="Acyl-CoA_dehydrogenase"/>
</dbReference>
<dbReference type="Gene3D" id="2.40.110.10">
    <property type="entry name" value="Butyryl-CoA Dehydrogenase, subunit A, domain 2"/>
    <property type="match status" value="1"/>
</dbReference>
<dbReference type="Proteomes" id="UP000664132">
    <property type="component" value="Unassembled WGS sequence"/>
</dbReference>
<comment type="cofactor">
    <cofactor evidence="1 6">
        <name>FAD</name>
        <dbReference type="ChEBI" id="CHEBI:57692"/>
    </cofactor>
</comment>
<evidence type="ECO:0000259" key="7">
    <source>
        <dbReference type="Pfam" id="PF00441"/>
    </source>
</evidence>
<evidence type="ECO:0000313" key="10">
    <source>
        <dbReference type="EMBL" id="KAG4425881.1"/>
    </source>
</evidence>
<dbReference type="AlphaFoldDB" id="A0A8H7WJI3"/>
<accession>A0A8H7WJI3</accession>
<dbReference type="GO" id="GO:0033539">
    <property type="term" value="P:fatty acid beta-oxidation using acyl-CoA dehydrogenase"/>
    <property type="evidence" value="ECO:0007669"/>
    <property type="project" value="TreeGrafter"/>
</dbReference>
<name>A0A8H7WJI3_9HELO</name>
<comment type="caution">
    <text evidence="10">The sequence shown here is derived from an EMBL/GenBank/DDBJ whole genome shotgun (WGS) entry which is preliminary data.</text>
</comment>
<comment type="similarity">
    <text evidence="2 6">Belongs to the acyl-CoA dehydrogenase family.</text>
</comment>
<evidence type="ECO:0000256" key="4">
    <source>
        <dbReference type="ARBA" id="ARBA00022827"/>
    </source>
</evidence>
<feature type="domain" description="Acyl-CoA oxidase/dehydrogenase middle" evidence="8">
    <location>
        <begin position="165"/>
        <end position="256"/>
    </location>
</feature>
<dbReference type="InterPro" id="IPR046373">
    <property type="entry name" value="Acyl-CoA_Oxase/DH_mid-dom_sf"/>
</dbReference>
<reference evidence="10" key="1">
    <citation type="submission" date="2021-02" db="EMBL/GenBank/DDBJ databases">
        <title>Genome sequence Cadophora malorum strain M34.</title>
        <authorList>
            <person name="Stefanovic E."/>
            <person name="Vu D."/>
            <person name="Scully C."/>
            <person name="Dijksterhuis J."/>
            <person name="Roader J."/>
            <person name="Houbraken J."/>
        </authorList>
    </citation>
    <scope>NUCLEOTIDE SEQUENCE</scope>
    <source>
        <strain evidence="10">M34</strain>
    </source>
</reference>
<dbReference type="PANTHER" id="PTHR48083">
    <property type="entry name" value="MEDIUM-CHAIN SPECIFIC ACYL-COA DEHYDROGENASE, MITOCHONDRIAL-RELATED"/>
    <property type="match status" value="1"/>
</dbReference>
<dbReference type="InterPro" id="IPR036250">
    <property type="entry name" value="AcylCo_DH-like_C"/>
</dbReference>
<dbReference type="GO" id="GO:0005737">
    <property type="term" value="C:cytoplasm"/>
    <property type="evidence" value="ECO:0007669"/>
    <property type="project" value="TreeGrafter"/>
</dbReference>
<evidence type="ECO:0000313" key="11">
    <source>
        <dbReference type="Proteomes" id="UP000664132"/>
    </source>
</evidence>
<dbReference type="Gene3D" id="1.10.540.10">
    <property type="entry name" value="Acyl-CoA dehydrogenase/oxidase, N-terminal domain"/>
    <property type="match status" value="1"/>
</dbReference>
<keyword evidence="4 6" id="KW-0274">FAD</keyword>
<evidence type="ECO:0000256" key="2">
    <source>
        <dbReference type="ARBA" id="ARBA00009347"/>
    </source>
</evidence>
<evidence type="ECO:0000259" key="9">
    <source>
        <dbReference type="Pfam" id="PF02771"/>
    </source>
</evidence>
<feature type="domain" description="Acyl-CoA dehydrogenase/oxidase C-terminal" evidence="7">
    <location>
        <begin position="268"/>
        <end position="425"/>
    </location>
</feature>
<keyword evidence="5 6" id="KW-0560">Oxidoreductase</keyword>
<dbReference type="PANTHER" id="PTHR48083:SF28">
    <property type="entry name" value="ACYL-COA DEHYDROGENASE FAMILY PROTEIN (AFU_ORTHOLOGUE AFUA_6G10880)-RELATED"/>
    <property type="match status" value="1"/>
</dbReference>
<dbReference type="GO" id="GO:0050660">
    <property type="term" value="F:flavin adenine dinucleotide binding"/>
    <property type="evidence" value="ECO:0007669"/>
    <property type="project" value="InterPro"/>
</dbReference>
<evidence type="ECO:0000256" key="5">
    <source>
        <dbReference type="ARBA" id="ARBA00023002"/>
    </source>
</evidence>
<dbReference type="InterPro" id="IPR006089">
    <property type="entry name" value="Acyl-CoA_DH_CS"/>
</dbReference>
<dbReference type="EMBL" id="JAFJYH010000007">
    <property type="protein sequence ID" value="KAG4425881.1"/>
    <property type="molecule type" value="Genomic_DNA"/>
</dbReference>
<dbReference type="SUPFAM" id="SSF56645">
    <property type="entry name" value="Acyl-CoA dehydrogenase NM domain-like"/>
    <property type="match status" value="1"/>
</dbReference>
<dbReference type="InterPro" id="IPR006091">
    <property type="entry name" value="Acyl-CoA_Oxase/DH_mid-dom"/>
</dbReference>
<dbReference type="Pfam" id="PF00441">
    <property type="entry name" value="Acyl-CoA_dh_1"/>
    <property type="match status" value="1"/>
</dbReference>
<organism evidence="10 11">
    <name type="scientific">Cadophora malorum</name>
    <dbReference type="NCBI Taxonomy" id="108018"/>
    <lineage>
        <taxon>Eukaryota</taxon>
        <taxon>Fungi</taxon>
        <taxon>Dikarya</taxon>
        <taxon>Ascomycota</taxon>
        <taxon>Pezizomycotina</taxon>
        <taxon>Leotiomycetes</taxon>
        <taxon>Helotiales</taxon>
        <taxon>Ploettnerulaceae</taxon>
        <taxon>Cadophora</taxon>
    </lineage>
</organism>
<evidence type="ECO:0000256" key="6">
    <source>
        <dbReference type="RuleBase" id="RU362125"/>
    </source>
</evidence>
<dbReference type="InterPro" id="IPR013786">
    <property type="entry name" value="AcylCoA_DH/ox_N"/>
</dbReference>
<evidence type="ECO:0000256" key="1">
    <source>
        <dbReference type="ARBA" id="ARBA00001974"/>
    </source>
</evidence>
<protein>
    <recommendedName>
        <fullName evidence="12">Acyl-CoA dehydrogenase</fullName>
    </recommendedName>
</protein>
<evidence type="ECO:0000259" key="8">
    <source>
        <dbReference type="Pfam" id="PF02770"/>
    </source>
</evidence>
<feature type="domain" description="Acyl-CoA dehydrogenase/oxidase N-terminal" evidence="9">
    <location>
        <begin position="34"/>
        <end position="160"/>
    </location>
</feature>
<dbReference type="OrthoDB" id="10254877at2759"/>
<dbReference type="InterPro" id="IPR009100">
    <property type="entry name" value="AcylCoA_DH/oxidase_NM_dom_sf"/>
</dbReference>
<dbReference type="Pfam" id="PF02771">
    <property type="entry name" value="Acyl-CoA_dh_N"/>
    <property type="match status" value="1"/>
</dbReference>
<keyword evidence="3 6" id="KW-0285">Flavoprotein</keyword>
<evidence type="ECO:0000256" key="3">
    <source>
        <dbReference type="ARBA" id="ARBA00022630"/>
    </source>
</evidence>
<evidence type="ECO:0008006" key="12">
    <source>
        <dbReference type="Google" id="ProtNLM"/>
    </source>
</evidence>